<protein>
    <submittedName>
        <fullName evidence="1">Uncharacterized protein</fullName>
    </submittedName>
</protein>
<sequence>MAPMNEIVFFNPGDAIASGHDFNEAMRSAEIFHRDQKQHELMIVKEVDGETYAIFNAADAQTDDTAANRYQVSKRLK</sequence>
<proteinExistence type="predicted"/>
<comment type="caution">
    <text evidence="1">The sequence shown here is derived from an EMBL/GenBank/DDBJ whole genome shotgun (WGS) entry which is preliminary data.</text>
</comment>
<gene>
    <name evidence="1" type="ORF">FD22_GL000996</name>
</gene>
<organism evidence="1 2">
    <name type="scientific">Loigolactobacillus coryniformis subsp. coryniformis KCTC 3167 = DSM 20001</name>
    <dbReference type="NCBI Taxonomy" id="913848"/>
    <lineage>
        <taxon>Bacteria</taxon>
        <taxon>Bacillati</taxon>
        <taxon>Bacillota</taxon>
        <taxon>Bacilli</taxon>
        <taxon>Lactobacillales</taxon>
        <taxon>Lactobacillaceae</taxon>
        <taxon>Loigolactobacillus</taxon>
    </lineage>
</organism>
<evidence type="ECO:0000313" key="1">
    <source>
        <dbReference type="EMBL" id="KRK17199.1"/>
    </source>
</evidence>
<dbReference type="EMBL" id="AZCN01000025">
    <property type="protein sequence ID" value="KRK17199.1"/>
    <property type="molecule type" value="Genomic_DNA"/>
</dbReference>
<dbReference type="AlphaFoldDB" id="A0A0R1F600"/>
<reference evidence="1 2" key="1">
    <citation type="journal article" date="2015" name="Genome Announc.">
        <title>Expanding the biotechnology potential of lactobacilli through comparative genomics of 213 strains and associated genera.</title>
        <authorList>
            <person name="Sun Z."/>
            <person name="Harris H.M."/>
            <person name="McCann A."/>
            <person name="Guo C."/>
            <person name="Argimon S."/>
            <person name="Zhang W."/>
            <person name="Yang X."/>
            <person name="Jeffery I.B."/>
            <person name="Cooney J.C."/>
            <person name="Kagawa T.F."/>
            <person name="Liu W."/>
            <person name="Song Y."/>
            <person name="Salvetti E."/>
            <person name="Wrobel A."/>
            <person name="Rasinkangas P."/>
            <person name="Parkhill J."/>
            <person name="Rea M.C."/>
            <person name="O'Sullivan O."/>
            <person name="Ritari J."/>
            <person name="Douillard F.P."/>
            <person name="Paul Ross R."/>
            <person name="Yang R."/>
            <person name="Briner A.E."/>
            <person name="Felis G.E."/>
            <person name="de Vos W.M."/>
            <person name="Barrangou R."/>
            <person name="Klaenhammer T.R."/>
            <person name="Caufield P.W."/>
            <person name="Cui Y."/>
            <person name="Zhang H."/>
            <person name="O'Toole P.W."/>
        </authorList>
    </citation>
    <scope>NUCLEOTIDE SEQUENCE [LARGE SCALE GENOMIC DNA]</scope>
    <source>
        <strain evidence="1 2">DSM 20001</strain>
    </source>
</reference>
<dbReference type="Proteomes" id="UP000051181">
    <property type="component" value="Unassembled WGS sequence"/>
</dbReference>
<accession>A0A0R1F600</accession>
<dbReference type="PATRIC" id="fig|913848.6.peg.1028"/>
<evidence type="ECO:0000313" key="2">
    <source>
        <dbReference type="Proteomes" id="UP000051181"/>
    </source>
</evidence>
<name>A0A0R1F600_9LACO</name>
<dbReference type="eggNOG" id="ENOG50302ER">
    <property type="taxonomic scope" value="Bacteria"/>
</dbReference>